<evidence type="ECO:0000313" key="2">
    <source>
        <dbReference type="Proteomes" id="UP000692896"/>
    </source>
</evidence>
<dbReference type="RefSeq" id="WP_214912031.1">
    <property type="nucleotide sequence ID" value="NZ_JAGGNX010000014.1"/>
</dbReference>
<reference evidence="1" key="1">
    <citation type="submission" date="2021-03" db="EMBL/GenBank/DDBJ databases">
        <title>Genomic analysis provides insights into the functional capacity of soil bacteria communities inhabiting an altitudinal gradient in the Atacama Desert.</title>
        <authorList>
            <person name="Gonzalez M."/>
            <person name="Maldonado J."/>
            <person name="Maza F."/>
            <person name="Hodar C."/>
            <person name="Cortes M."/>
            <person name="Palma R."/>
            <person name="Andreani C."/>
            <person name="Gaete A."/>
            <person name="Vasquez-Dean J."/>
            <person name="Acuna V."/>
            <person name="Aguado M."/>
            <person name="Mandakovic D."/>
            <person name="Latorre M."/>
            <person name="Orellana A."/>
            <person name="Gutierrez R."/>
            <person name="Montecino M."/>
            <person name="Allende M."/>
            <person name="Maass A."/>
            <person name="Cambiazo V."/>
        </authorList>
    </citation>
    <scope>NUCLEOTIDE SEQUENCE</scope>
    <source>
        <strain evidence="1">ISL-25</strain>
    </source>
</reference>
<comment type="caution">
    <text evidence="1">The sequence shown here is derived from an EMBL/GenBank/DDBJ whole genome shotgun (WGS) entry which is preliminary data.</text>
</comment>
<sequence>MKTNDMRNLQALRQLREQRASSQLVAQQQRCRETHVALNDAREKLRLHREALAREAERIYGLISAGVSISTWHAAQEHLEALYEGEQRPLEVSVSEMARTLAVHEQTRDVFRVAHVARQRQAQACDTLLDGRERLERRVDEHRLEADDIPRMATGDRA</sequence>
<organism evidence="1 2">
    <name type="scientific">Pseudomonas fluorescens</name>
    <dbReference type="NCBI Taxonomy" id="294"/>
    <lineage>
        <taxon>Bacteria</taxon>
        <taxon>Pseudomonadati</taxon>
        <taxon>Pseudomonadota</taxon>
        <taxon>Gammaproteobacteria</taxon>
        <taxon>Pseudomonadales</taxon>
        <taxon>Pseudomonadaceae</taxon>
        <taxon>Pseudomonas</taxon>
    </lineage>
</organism>
<evidence type="ECO:0000313" key="1">
    <source>
        <dbReference type="EMBL" id="MBT2327519.1"/>
    </source>
</evidence>
<accession>A0A944HEH5</accession>
<protein>
    <recommendedName>
        <fullName evidence="3">Type III secretion protein</fullName>
    </recommendedName>
</protein>
<dbReference type="AlphaFoldDB" id="A0A944HEH5"/>
<evidence type="ECO:0008006" key="3">
    <source>
        <dbReference type="Google" id="ProtNLM"/>
    </source>
</evidence>
<name>A0A944HEH5_PSEFL</name>
<dbReference type="Proteomes" id="UP000692896">
    <property type="component" value="Unassembled WGS sequence"/>
</dbReference>
<gene>
    <name evidence="1" type="ORF">J7E47_02150</name>
</gene>
<dbReference type="EMBL" id="JAGGOB010000005">
    <property type="protein sequence ID" value="MBT2327519.1"/>
    <property type="molecule type" value="Genomic_DNA"/>
</dbReference>
<proteinExistence type="predicted"/>